<dbReference type="GO" id="GO:0003964">
    <property type="term" value="F:RNA-directed DNA polymerase activity"/>
    <property type="evidence" value="ECO:0007669"/>
    <property type="project" value="UniProtKB-KW"/>
</dbReference>
<feature type="compositionally biased region" description="Basic and acidic residues" evidence="1">
    <location>
        <begin position="571"/>
        <end position="591"/>
    </location>
</feature>
<name>A0ABQ5HPH4_9ASTR</name>
<dbReference type="InterPro" id="IPR043502">
    <property type="entry name" value="DNA/RNA_pol_sf"/>
</dbReference>
<organism evidence="3 4">
    <name type="scientific">Tanacetum coccineum</name>
    <dbReference type="NCBI Taxonomy" id="301880"/>
    <lineage>
        <taxon>Eukaryota</taxon>
        <taxon>Viridiplantae</taxon>
        <taxon>Streptophyta</taxon>
        <taxon>Embryophyta</taxon>
        <taxon>Tracheophyta</taxon>
        <taxon>Spermatophyta</taxon>
        <taxon>Magnoliopsida</taxon>
        <taxon>eudicotyledons</taxon>
        <taxon>Gunneridae</taxon>
        <taxon>Pentapetalae</taxon>
        <taxon>asterids</taxon>
        <taxon>campanulids</taxon>
        <taxon>Asterales</taxon>
        <taxon>Asteraceae</taxon>
        <taxon>Asteroideae</taxon>
        <taxon>Anthemideae</taxon>
        <taxon>Anthemidinae</taxon>
        <taxon>Tanacetum</taxon>
    </lineage>
</organism>
<gene>
    <name evidence="3" type="ORF">Tco_1070959</name>
</gene>
<reference evidence="3" key="2">
    <citation type="submission" date="2022-01" db="EMBL/GenBank/DDBJ databases">
        <authorList>
            <person name="Yamashiro T."/>
            <person name="Shiraishi A."/>
            <person name="Satake H."/>
            <person name="Nakayama K."/>
        </authorList>
    </citation>
    <scope>NUCLEOTIDE SEQUENCE</scope>
</reference>
<evidence type="ECO:0000256" key="1">
    <source>
        <dbReference type="SAM" id="MobiDB-lite"/>
    </source>
</evidence>
<dbReference type="Proteomes" id="UP001151760">
    <property type="component" value="Unassembled WGS sequence"/>
</dbReference>
<protein>
    <submittedName>
        <fullName evidence="3">Reverse transcriptase domain-containing protein</fullName>
    </submittedName>
</protein>
<dbReference type="Pfam" id="PF17919">
    <property type="entry name" value="RT_RNaseH_2"/>
    <property type="match status" value="1"/>
</dbReference>
<dbReference type="EMBL" id="BQNB010019804">
    <property type="protein sequence ID" value="GJT89242.1"/>
    <property type="molecule type" value="Genomic_DNA"/>
</dbReference>
<accession>A0ABQ5HPH4</accession>
<dbReference type="PANTHER" id="PTHR34072:SF52">
    <property type="entry name" value="RIBONUCLEASE H"/>
    <property type="match status" value="1"/>
</dbReference>
<reference evidence="3" key="1">
    <citation type="journal article" date="2022" name="Int. J. Mol. Sci.">
        <title>Draft Genome of Tanacetum Coccineum: Genomic Comparison of Closely Related Tanacetum-Family Plants.</title>
        <authorList>
            <person name="Yamashiro T."/>
            <person name="Shiraishi A."/>
            <person name="Nakayama K."/>
            <person name="Satake H."/>
        </authorList>
    </citation>
    <scope>NUCLEOTIDE SEQUENCE</scope>
</reference>
<comment type="caution">
    <text evidence="3">The sequence shown here is derived from an EMBL/GenBank/DDBJ whole genome shotgun (WGS) entry which is preliminary data.</text>
</comment>
<dbReference type="InterPro" id="IPR041577">
    <property type="entry name" value="RT_RNaseH_2"/>
</dbReference>
<feature type="region of interest" description="Disordered" evidence="1">
    <location>
        <begin position="554"/>
        <end position="591"/>
    </location>
</feature>
<evidence type="ECO:0000313" key="3">
    <source>
        <dbReference type="EMBL" id="GJT89242.1"/>
    </source>
</evidence>
<feature type="compositionally biased region" description="Polar residues" evidence="1">
    <location>
        <begin position="560"/>
        <end position="569"/>
    </location>
</feature>
<dbReference type="Gene3D" id="3.10.10.10">
    <property type="entry name" value="HIV Type 1 Reverse Transcriptase, subunit A, domain 1"/>
    <property type="match status" value="1"/>
</dbReference>
<proteinExistence type="predicted"/>
<keyword evidence="3" id="KW-0548">Nucleotidyltransferase</keyword>
<keyword evidence="4" id="KW-1185">Reference proteome</keyword>
<keyword evidence="3" id="KW-0808">Transferase</keyword>
<evidence type="ECO:0000259" key="2">
    <source>
        <dbReference type="Pfam" id="PF17919"/>
    </source>
</evidence>
<keyword evidence="3" id="KW-0695">RNA-directed DNA polymerase</keyword>
<dbReference type="PANTHER" id="PTHR34072">
    <property type="entry name" value="ENZYMATIC POLYPROTEIN-RELATED"/>
    <property type="match status" value="1"/>
</dbReference>
<evidence type="ECO:0000313" key="4">
    <source>
        <dbReference type="Proteomes" id="UP001151760"/>
    </source>
</evidence>
<dbReference type="SUPFAM" id="SSF56672">
    <property type="entry name" value="DNA/RNA polymerases"/>
    <property type="match status" value="1"/>
</dbReference>
<sequence length="591" mass="67413">MKELSDQLQELSDKGFIRPSSSPWGAPVLFVKKKDGSFRMCIDYRELNKLTNRQINHQANPEEGQDKLGDKQEAAFPTIEKELSRFTILALPEGAENFIVYCNASHKGLGVVLMQNEKVIAYASRQIKIHEKNDTTHDLDDYYCEIHYHPGKANVVADALSRKEWIKRLRVRALVMTIGLDLPKQILEAQTEARKPENLDAEDVGGMLIENLRESNNPRKEKLEPRADGTLCLNNRNRREKRKNHLDTRRYVARLRDRFWDGWERHLPLNEFSYNNSYQASIKAAPFEELYGRKCRSPDWLVADVETAQPTGLELNHRQPKRLINQTKFKPLSDGQKMEIMDREVKRLKQSRIPIVKVQWNSRRGPEFTWERKDQFWKKYRIPLYKTSPSSVENIIFCFNLGPSILQKSILAVGMILEKCGIATLAILQLGNLVEGGGMIIHGGIGLQEGSGRNHGGQSSSDRSLSRNEDGLTLQSVYDLCVSLCKHVTTQAAQIKDLKSQIKQLKKKAKPVITHHKAWIKSGRKSAKSTPSTHTDQVFDDVDVNDVMDYIETDSYMQKGVSTEDQVSTVKPDEGTDKPKVSTDKPEDYTA</sequence>
<feature type="domain" description="Reverse transcriptase/retrotransposon-derived protein RNase H-like" evidence="2">
    <location>
        <begin position="69"/>
        <end position="139"/>
    </location>
</feature>